<organism evidence="1 2">
    <name type="scientific">Dasania phycosphaerae</name>
    <dbReference type="NCBI Taxonomy" id="2950436"/>
    <lineage>
        <taxon>Bacteria</taxon>
        <taxon>Pseudomonadati</taxon>
        <taxon>Pseudomonadota</taxon>
        <taxon>Gammaproteobacteria</taxon>
        <taxon>Cellvibrionales</taxon>
        <taxon>Spongiibacteraceae</taxon>
        <taxon>Dasania</taxon>
    </lineage>
</organism>
<dbReference type="RefSeq" id="WP_258333037.1">
    <property type="nucleotide sequence ID" value="NZ_JAPTHE010000019.1"/>
</dbReference>
<keyword evidence="2" id="KW-1185">Reference proteome</keyword>
<reference evidence="1 2" key="1">
    <citation type="submission" date="2022-12" db="EMBL/GenBank/DDBJ databases">
        <title>Dasania phycosphaerae sp. nov., isolated from particulate material of the south coast of Korea.</title>
        <authorList>
            <person name="Jiang Y."/>
        </authorList>
    </citation>
    <scope>NUCLEOTIDE SEQUENCE [LARGE SCALE GENOMIC DNA]</scope>
    <source>
        <strain evidence="1 2">GY-19</strain>
    </source>
</reference>
<proteinExistence type="predicted"/>
<protein>
    <submittedName>
        <fullName evidence="1">Uncharacterized protein</fullName>
    </submittedName>
</protein>
<name>A0A9J6RRA1_9GAMM</name>
<comment type="caution">
    <text evidence="1">The sequence shown here is derived from an EMBL/GenBank/DDBJ whole genome shotgun (WGS) entry which is preliminary data.</text>
</comment>
<evidence type="ECO:0000313" key="1">
    <source>
        <dbReference type="EMBL" id="MCZ0867107.1"/>
    </source>
</evidence>
<dbReference type="AlphaFoldDB" id="A0A9J6RRA1"/>
<evidence type="ECO:0000313" key="2">
    <source>
        <dbReference type="Proteomes" id="UP001069090"/>
    </source>
</evidence>
<gene>
    <name evidence="1" type="ORF">O0V09_18055</name>
</gene>
<accession>A0A9J6RRA1</accession>
<dbReference type="EMBL" id="JAPTGG010000022">
    <property type="protein sequence ID" value="MCZ0867107.1"/>
    <property type="molecule type" value="Genomic_DNA"/>
</dbReference>
<dbReference type="Proteomes" id="UP001069090">
    <property type="component" value="Unassembled WGS sequence"/>
</dbReference>
<sequence length="123" mass="13381">MQVLNKKQAADRRIGPKAHNCKHSKFWRVKMKNVAVLAVIVGLLGGTTAVAETGVSKGSTMILAMNSITANNQWLASKAVSVDTDAIAKKVELQVSKSLEDISVALDKQLEEKFAKEFANDKR</sequence>